<proteinExistence type="predicted"/>
<keyword evidence="3" id="KW-1185">Reference proteome</keyword>
<dbReference type="GO" id="GO:0000162">
    <property type="term" value="P:L-tryptophan biosynthetic process"/>
    <property type="evidence" value="ECO:0007669"/>
    <property type="project" value="TreeGrafter"/>
</dbReference>
<reference evidence="2 3" key="1">
    <citation type="submission" date="2017-04" db="EMBL/GenBank/DDBJ databases">
        <title>Whole Genome Sequence of 1,4-Dioxane Degrading Bacterium Mycobacterium dioxanotrophicus PH-06.</title>
        <authorList>
            <person name="He Y."/>
        </authorList>
    </citation>
    <scope>NUCLEOTIDE SEQUENCE [LARGE SCALE GENOMIC DNA]</scope>
    <source>
        <strain evidence="2 3">PH-06</strain>
    </source>
</reference>
<dbReference type="PANTHER" id="PTHR11236">
    <property type="entry name" value="AMINOBENZOATE/ANTHRANILATE SYNTHASE"/>
    <property type="match status" value="1"/>
</dbReference>
<feature type="domain" description="Chorismate-utilising enzyme C-terminal" evidence="1">
    <location>
        <begin position="149"/>
        <end position="396"/>
    </location>
</feature>
<dbReference type="SUPFAM" id="SSF56322">
    <property type="entry name" value="ADC synthase"/>
    <property type="match status" value="1"/>
</dbReference>
<evidence type="ECO:0000313" key="2">
    <source>
        <dbReference type="EMBL" id="ART73315.1"/>
    </source>
</evidence>
<dbReference type="AlphaFoldDB" id="A0A1Y0CEE0"/>
<dbReference type="InterPro" id="IPR015890">
    <property type="entry name" value="Chorismate_C"/>
</dbReference>
<dbReference type="PANTHER" id="PTHR11236:SF50">
    <property type="entry name" value="AMINODEOXYCHORISMATE SYNTHASE COMPONENT 1"/>
    <property type="match status" value="1"/>
</dbReference>
<dbReference type="GO" id="GO:0046820">
    <property type="term" value="F:4-amino-4-deoxychorismate synthase activity"/>
    <property type="evidence" value="ECO:0007669"/>
    <property type="project" value="TreeGrafter"/>
</dbReference>
<evidence type="ECO:0000313" key="3">
    <source>
        <dbReference type="Proteomes" id="UP000195331"/>
    </source>
</evidence>
<gene>
    <name evidence="2" type="ORF">BTO20_00785</name>
</gene>
<dbReference type="OrthoDB" id="3518032at2"/>
<dbReference type="InterPro" id="IPR019999">
    <property type="entry name" value="Anth_synth_I-like"/>
</dbReference>
<dbReference type="NCBIfam" id="NF004530">
    <property type="entry name" value="PRK05877.1"/>
    <property type="match status" value="1"/>
</dbReference>
<dbReference type="InterPro" id="IPR005801">
    <property type="entry name" value="ADC_synthase"/>
</dbReference>
<dbReference type="EMBL" id="CP020809">
    <property type="protein sequence ID" value="ART73315.1"/>
    <property type="molecule type" value="Genomic_DNA"/>
</dbReference>
<evidence type="ECO:0000259" key="1">
    <source>
        <dbReference type="Pfam" id="PF00425"/>
    </source>
</evidence>
<sequence>MCARESLDPQRLLVALHRRADMHGQPPPAAVMGDWLGLDVVIAPSVDITDSSPQEFMNLRLWDADPRATSGMRVGGGWFGCLRYPRSVDAQPVAYQGWTDEVIVLDEYGWWYESLRLSEVPKHISSQLGQAMTSTAVTPWEVRWTAPDRDHHQRSVNACLEAITAGEIYQACVVTHFLGRLSGHPVDLFSDVAAATQPAKAAYLSGGWGAIASFSPELFLRREGCTVESRPIKGTIPRHLDPELLLRSDKDVAENVMIVDLVRNDLGKVADTGTVRVSELLRVVEAPAVWHLVSTVRASIDPAVTNAALIAAAFPPASVTGTPKRRAQQLTAAWEPHKRGIYCGAVGICSPIAGLDLNVAIRTVEISGAGACSLGVGGGITSDSRPAGEWDECMVKASSIVDRTTTGGRTQAAS</sequence>
<protein>
    <recommendedName>
        <fullName evidence="1">Chorismate-utilising enzyme C-terminal domain-containing protein</fullName>
    </recommendedName>
</protein>
<dbReference type="Gene3D" id="3.60.120.10">
    <property type="entry name" value="Anthranilate synthase"/>
    <property type="match status" value="1"/>
</dbReference>
<accession>A0A1Y0CEE0</accession>
<name>A0A1Y0CEE0_9MYCO</name>
<dbReference type="Proteomes" id="UP000195331">
    <property type="component" value="Chromosome"/>
</dbReference>
<organism evidence="2 3">
    <name type="scientific">Mycobacterium dioxanotrophicus</name>
    <dbReference type="NCBI Taxonomy" id="482462"/>
    <lineage>
        <taxon>Bacteria</taxon>
        <taxon>Bacillati</taxon>
        <taxon>Actinomycetota</taxon>
        <taxon>Actinomycetes</taxon>
        <taxon>Mycobacteriales</taxon>
        <taxon>Mycobacteriaceae</taxon>
        <taxon>Mycobacterium</taxon>
    </lineage>
</organism>
<dbReference type="KEGG" id="mdx:BTO20_00785"/>
<dbReference type="Pfam" id="PF00425">
    <property type="entry name" value="Chorismate_bind"/>
    <property type="match status" value="1"/>
</dbReference>
<dbReference type="PRINTS" id="PR00095">
    <property type="entry name" value="ANTSNTHASEI"/>
</dbReference>